<name>A0A5E4F9L2_PRUDU</name>
<dbReference type="AlphaFoldDB" id="A0A5E4F9L2"/>
<evidence type="ECO:0000313" key="4">
    <source>
        <dbReference type="Proteomes" id="UP000327085"/>
    </source>
</evidence>
<gene>
    <name evidence="3" type="ORF">ALMOND_2B023245</name>
    <name evidence="2" type="ORF">L3X38_002190</name>
</gene>
<reference evidence="4" key="2">
    <citation type="journal article" date="2020" name="Plant J.">
        <title>Transposons played a major role in the diversification between the closely related almond and peach genomes: results from the almond genome sequence.</title>
        <authorList>
            <person name="Alioto T."/>
            <person name="Alexiou K.G."/>
            <person name="Bardil A."/>
            <person name="Barteri F."/>
            <person name="Castanera R."/>
            <person name="Cruz F."/>
            <person name="Dhingra A."/>
            <person name="Duval H."/>
            <person name="Fernandez I Marti A."/>
            <person name="Frias L."/>
            <person name="Galan B."/>
            <person name="Garcia J.L."/>
            <person name="Howad W."/>
            <person name="Gomez-Garrido J."/>
            <person name="Gut M."/>
            <person name="Julca I."/>
            <person name="Morata J."/>
            <person name="Puigdomenech P."/>
            <person name="Ribeca P."/>
            <person name="Rubio Cabetas M.J."/>
            <person name="Vlasova A."/>
            <person name="Wirthensohn M."/>
            <person name="Garcia-Mas J."/>
            <person name="Gabaldon T."/>
            <person name="Casacuberta J.M."/>
            <person name="Arus P."/>
        </authorList>
    </citation>
    <scope>NUCLEOTIDE SEQUENCE [LARGE SCALE GENOMIC DNA]</scope>
    <source>
        <strain evidence="4">cv. Texas</strain>
    </source>
</reference>
<feature type="compositionally biased region" description="Basic and acidic residues" evidence="1">
    <location>
        <begin position="67"/>
        <end position="84"/>
    </location>
</feature>
<keyword evidence="5" id="KW-1185">Reference proteome</keyword>
<feature type="region of interest" description="Disordered" evidence="1">
    <location>
        <begin position="39"/>
        <end position="130"/>
    </location>
</feature>
<proteinExistence type="predicted"/>
<feature type="compositionally biased region" description="Low complexity" evidence="1">
    <location>
        <begin position="55"/>
        <end position="66"/>
    </location>
</feature>
<evidence type="ECO:0000313" key="3">
    <source>
        <dbReference type="EMBL" id="VVA24617.1"/>
    </source>
</evidence>
<dbReference type="EMBL" id="CABIKO010000085">
    <property type="protein sequence ID" value="VVA24617.1"/>
    <property type="molecule type" value="Genomic_DNA"/>
</dbReference>
<evidence type="ECO:0000313" key="5">
    <source>
        <dbReference type="Proteomes" id="UP001054821"/>
    </source>
</evidence>
<organism evidence="3 4">
    <name type="scientific">Prunus dulcis</name>
    <name type="common">Almond</name>
    <name type="synonym">Amygdalus dulcis</name>
    <dbReference type="NCBI Taxonomy" id="3755"/>
    <lineage>
        <taxon>Eukaryota</taxon>
        <taxon>Viridiplantae</taxon>
        <taxon>Streptophyta</taxon>
        <taxon>Embryophyta</taxon>
        <taxon>Tracheophyta</taxon>
        <taxon>Spermatophyta</taxon>
        <taxon>Magnoliopsida</taxon>
        <taxon>eudicotyledons</taxon>
        <taxon>Gunneridae</taxon>
        <taxon>Pentapetalae</taxon>
        <taxon>rosids</taxon>
        <taxon>fabids</taxon>
        <taxon>Rosales</taxon>
        <taxon>Rosaceae</taxon>
        <taxon>Amygdaloideae</taxon>
        <taxon>Amygdaleae</taxon>
        <taxon>Prunus</taxon>
    </lineage>
</organism>
<evidence type="ECO:0000313" key="2">
    <source>
        <dbReference type="EMBL" id="KAI5349303.1"/>
    </source>
</evidence>
<reference evidence="3" key="1">
    <citation type="submission" date="2019-07" db="EMBL/GenBank/DDBJ databases">
        <authorList>
            <person name="Alioto T."/>
            <person name="Alioto T."/>
            <person name="Gomez Garrido J."/>
        </authorList>
    </citation>
    <scope>NUCLEOTIDE SEQUENCE</scope>
</reference>
<dbReference type="Gramene" id="VVA24617">
    <property type="protein sequence ID" value="VVA24617"/>
    <property type="gene ID" value="Prudul26B023245"/>
</dbReference>
<evidence type="ECO:0000256" key="1">
    <source>
        <dbReference type="SAM" id="MobiDB-lite"/>
    </source>
</evidence>
<sequence>MHDDVFKVDQACALRLPTNTMTFSHMWKALCWRNNNNDTPEPSSKYNPNPPAPAAPTKAAPCTNPAAHDHDQPDESDEGLKPPHDSSSSGAGLEDQPATSPSEPKGDTKKKGKKKGTAGRSDCDTFDVRGNTITGCKGGKIGIFDFGNTYT</sequence>
<dbReference type="Proteomes" id="UP001054821">
    <property type="component" value="Chromosome 1"/>
</dbReference>
<accession>A0A5E4F9L2</accession>
<dbReference type="EMBL" id="JAJFAZ020000001">
    <property type="protein sequence ID" value="KAI5349303.1"/>
    <property type="molecule type" value="Genomic_DNA"/>
</dbReference>
<protein>
    <submittedName>
        <fullName evidence="3">PREDICTED: LOC18792632</fullName>
    </submittedName>
</protein>
<dbReference type="Proteomes" id="UP000327085">
    <property type="component" value="Chromosome 1"/>
</dbReference>
<dbReference type="InParanoid" id="A0A5E4F9L2"/>
<reference evidence="2 5" key="3">
    <citation type="journal article" date="2022" name="G3 (Bethesda)">
        <title>Whole-genome sequence and methylome profiling of the almond [Prunus dulcis (Mill.) D.A. Webb] cultivar 'Nonpareil'.</title>
        <authorList>
            <person name="D'Amico-Willman K.M."/>
            <person name="Ouma W.Z."/>
            <person name="Meulia T."/>
            <person name="Sideli G.M."/>
            <person name="Gradziel T.M."/>
            <person name="Fresnedo-Ramirez J."/>
        </authorList>
    </citation>
    <scope>NUCLEOTIDE SEQUENCE [LARGE SCALE GENOMIC DNA]</scope>
    <source>
        <strain evidence="2">Clone GOH B32 T37-40</strain>
    </source>
</reference>